<protein>
    <recommendedName>
        <fullName evidence="3">Type I-B CRISPR-associated protein Cas8b1/Cst1</fullName>
    </recommendedName>
</protein>
<dbReference type="AlphaFoldDB" id="A0A9D2WMJ2"/>
<accession>A0A9D2WMJ2</accession>
<sequence>MQLKLYMDDYLTAIGGTGLLRLQEWAHLNLGTVVGLQHADSPIKMKHDHLLVDPSILTRVPEWYFRFLLEQYSISKREEKRLRYIGNSKNQTVKEQKDRLKDSINENLKKLSRYFAETENYQLMKECFEQVKKLPDDQAKTSLTDLRDNYLQLLQTDIFEEKLTFNFIRSVVLKNFFGQVSFLQKSLSHYNLQQHIDKMTEDYVRPLLFDLGFHDLLYSSLPDDEKYQAVLQYLAKSELSIHKRWVRELKKLKPGNLEAYFRQQLRCVFEENWLATDNFEEKSFVPLGVSSGKAYNFAWDLQDSPMPISTWIRFILFISPVGLTPFTKMYKEGFETYYSFVFRDGSPDLIYRDNEVLRNLEQNESFEQFIPKIIRREQHKAKQESIPGIQIIEFYSEYDNKKTVMHYYHIPQYLLEYFKQDNLNKMHKIYDRSLRDQFLQLVMESVDPISTIWVHLQKVIRGKANAQSTYYALLERWKINSLQEEGTMRNAGLIYVVFKEGKKIRKELTNLSNERSEQTDYASSGNKRAAGIAHRLLNAAKAGNNQQFLDTIIRLYLQVKIPVPSLLLNVLHEKDIDFATLSGAFITGLLSDADYTAVDKTEQSEQQTVQAVNP</sequence>
<evidence type="ECO:0000313" key="2">
    <source>
        <dbReference type="Proteomes" id="UP000798488"/>
    </source>
</evidence>
<name>A0A9D2WMJ2_9FIRM</name>
<evidence type="ECO:0008006" key="3">
    <source>
        <dbReference type="Google" id="ProtNLM"/>
    </source>
</evidence>
<dbReference type="Proteomes" id="UP000798488">
    <property type="component" value="Unassembled WGS sequence"/>
</dbReference>
<dbReference type="RefSeq" id="WP_161823339.1">
    <property type="nucleotide sequence ID" value="NZ_LSRS01000011.1"/>
</dbReference>
<dbReference type="OrthoDB" id="5540852at2"/>
<keyword evidence="2" id="KW-1185">Reference proteome</keyword>
<evidence type="ECO:0000313" key="1">
    <source>
        <dbReference type="EMBL" id="KAF1083735.1"/>
    </source>
</evidence>
<proteinExistence type="predicted"/>
<organism evidence="1 2">
    <name type="scientific">Sporotomaculum syntrophicum</name>
    <dbReference type="NCBI Taxonomy" id="182264"/>
    <lineage>
        <taxon>Bacteria</taxon>
        <taxon>Bacillati</taxon>
        <taxon>Bacillota</taxon>
        <taxon>Clostridia</taxon>
        <taxon>Eubacteriales</taxon>
        <taxon>Desulfallaceae</taxon>
        <taxon>Sporotomaculum</taxon>
    </lineage>
</organism>
<reference evidence="1" key="1">
    <citation type="submission" date="2016-02" db="EMBL/GenBank/DDBJ databases">
        <title>Draft Genome Sequence of Sporotomaculum syntrophicum Strain FB, a Syntrophic Benzoate Degrader.</title>
        <authorList>
            <person name="Nobu M.K."/>
            <person name="Narihiro T."/>
            <person name="Qiu Y.-L."/>
            <person name="Ohashi A."/>
            <person name="Liu W.-T."/>
            <person name="Yuji S."/>
        </authorList>
    </citation>
    <scope>NUCLEOTIDE SEQUENCE</scope>
    <source>
        <strain evidence="1">FB</strain>
    </source>
</reference>
<comment type="caution">
    <text evidence="1">The sequence shown here is derived from an EMBL/GenBank/DDBJ whole genome shotgun (WGS) entry which is preliminary data.</text>
</comment>
<gene>
    <name evidence="1" type="ORF">SPSYN_03084</name>
</gene>
<dbReference type="EMBL" id="LSRS01000011">
    <property type="protein sequence ID" value="KAF1083735.1"/>
    <property type="molecule type" value="Genomic_DNA"/>
</dbReference>